<dbReference type="Gene3D" id="3.40.630.30">
    <property type="match status" value="1"/>
</dbReference>
<accession>A0A5C8NH61</accession>
<protein>
    <submittedName>
        <fullName evidence="2">GNAT family N-acetyltransferase</fullName>
    </submittedName>
</protein>
<dbReference type="InterPro" id="IPR000182">
    <property type="entry name" value="GNAT_dom"/>
</dbReference>
<evidence type="ECO:0000259" key="1">
    <source>
        <dbReference type="PROSITE" id="PS51186"/>
    </source>
</evidence>
<keyword evidence="2" id="KW-0808">Transferase</keyword>
<keyword evidence="3" id="KW-1185">Reference proteome</keyword>
<comment type="caution">
    <text evidence="2">The sequence shown here is derived from an EMBL/GenBank/DDBJ whole genome shotgun (WGS) entry which is preliminary data.</text>
</comment>
<dbReference type="InterPro" id="IPR016794">
    <property type="entry name" value="UCP21603_acetyltransf"/>
</dbReference>
<dbReference type="Proteomes" id="UP000321571">
    <property type="component" value="Unassembled WGS sequence"/>
</dbReference>
<dbReference type="SUPFAM" id="SSF55729">
    <property type="entry name" value="Acyl-CoA N-acyltransferases (Nat)"/>
    <property type="match status" value="1"/>
</dbReference>
<dbReference type="Pfam" id="PF13312">
    <property type="entry name" value="DUF4081"/>
    <property type="match status" value="1"/>
</dbReference>
<dbReference type="GO" id="GO:0016747">
    <property type="term" value="F:acyltransferase activity, transferring groups other than amino-acyl groups"/>
    <property type="evidence" value="ECO:0007669"/>
    <property type="project" value="InterPro"/>
</dbReference>
<dbReference type="Pfam" id="PF00583">
    <property type="entry name" value="Acetyltransf_1"/>
    <property type="match status" value="1"/>
</dbReference>
<dbReference type="PROSITE" id="PS51186">
    <property type="entry name" value="GNAT"/>
    <property type="match status" value="1"/>
</dbReference>
<evidence type="ECO:0000313" key="2">
    <source>
        <dbReference type="EMBL" id="TXL61119.1"/>
    </source>
</evidence>
<gene>
    <name evidence="2" type="ORF">FHP06_06660</name>
</gene>
<dbReference type="PIRSF" id="PIRSF021603">
    <property type="entry name" value="UCP21603_acetyltransf"/>
    <property type="match status" value="1"/>
</dbReference>
<reference evidence="2 3" key="1">
    <citation type="submission" date="2019-06" db="EMBL/GenBank/DDBJ databases">
        <title>Aeromicrobium sp. nov., isolated from a maize field.</title>
        <authorList>
            <person name="Lin S.-Y."/>
            <person name="Tsai C.-F."/>
            <person name="Young C.-C."/>
        </authorList>
    </citation>
    <scope>NUCLEOTIDE SEQUENCE [LARGE SCALE GENOMIC DNA]</scope>
    <source>
        <strain evidence="2 3">CC-CFT486</strain>
    </source>
</reference>
<dbReference type="OrthoDB" id="5241264at2"/>
<proteinExistence type="predicted"/>
<feature type="domain" description="N-acetyltransferase" evidence="1">
    <location>
        <begin position="155"/>
        <end position="295"/>
    </location>
</feature>
<name>A0A5C8NH61_9ACTN</name>
<sequence length="295" mass="32138">MGRHALLCPQYRQEVTVLGTTHVRALGSADLPALRELLDRDPLVNVFVRHRVDVTGLEERVMGGCVWGYFEHDELVSACHAGANVVPVQATRAAIDAFAEQLLRTGVRPTSVVGPRETATALWKRLEGRWGPARSARACQPFLTMDRDPTVPTDPRVRRVTIGEFDVLYPACVDMFTEEVGVHPETSGAAGYRARVAQLITLGWAFAIIEDGEVLFKTEVGAATAHATQLQGVWVRPDLRGQGLAVPALAAVVREVRASIAPVTTLYVNDHNVAARRTYATVGFEEAGTFSSFLL</sequence>
<dbReference type="InterPro" id="IPR025289">
    <property type="entry name" value="DUF4081"/>
</dbReference>
<dbReference type="InterPro" id="IPR016181">
    <property type="entry name" value="Acyl_CoA_acyltransferase"/>
</dbReference>
<organism evidence="2 3">
    <name type="scientific">Aeromicrobium terrae</name>
    <dbReference type="NCBI Taxonomy" id="2498846"/>
    <lineage>
        <taxon>Bacteria</taxon>
        <taxon>Bacillati</taxon>
        <taxon>Actinomycetota</taxon>
        <taxon>Actinomycetes</taxon>
        <taxon>Propionibacteriales</taxon>
        <taxon>Nocardioidaceae</taxon>
        <taxon>Aeromicrobium</taxon>
    </lineage>
</organism>
<dbReference type="EMBL" id="VDUX01000003">
    <property type="protein sequence ID" value="TXL61119.1"/>
    <property type="molecule type" value="Genomic_DNA"/>
</dbReference>
<dbReference type="AlphaFoldDB" id="A0A5C8NH61"/>
<evidence type="ECO:0000313" key="3">
    <source>
        <dbReference type="Proteomes" id="UP000321571"/>
    </source>
</evidence>